<evidence type="ECO:0000313" key="2">
    <source>
        <dbReference type="EMBL" id="PZF73971.1"/>
    </source>
</evidence>
<dbReference type="PANTHER" id="PTHR43736">
    <property type="entry name" value="ADP-RIBOSE PYROPHOSPHATASE"/>
    <property type="match status" value="1"/>
</dbReference>
<sequence length="138" mass="15763">MTEKNFNVRVYGLWLQDGQVLACDEYLKTMRVVKFPGGGLEMGEGTLDCIKREWMEELGLEIEVLSHFYTTDFYQKSAVDPSQIISIYYLVRPHVPTGYVFPKNEVETFLWLPVDDALPGKITLPIDIKVAKMLAGLE</sequence>
<dbReference type="Pfam" id="PF00293">
    <property type="entry name" value="NUDIX"/>
    <property type="match status" value="1"/>
</dbReference>
<dbReference type="InterPro" id="IPR000086">
    <property type="entry name" value="NUDIX_hydrolase_dom"/>
</dbReference>
<comment type="caution">
    <text evidence="2">The sequence shown here is derived from an EMBL/GenBank/DDBJ whole genome shotgun (WGS) entry which is preliminary data.</text>
</comment>
<dbReference type="Gene3D" id="3.90.79.10">
    <property type="entry name" value="Nucleoside Triphosphate Pyrophosphohydrolase"/>
    <property type="match status" value="1"/>
</dbReference>
<accession>A0A2W2AFA0</accession>
<dbReference type="AlphaFoldDB" id="A0A2W2AFA0"/>
<organism evidence="2 3">
    <name type="scientific">Taibaiella soli</name>
    <dbReference type="NCBI Taxonomy" id="1649169"/>
    <lineage>
        <taxon>Bacteria</taxon>
        <taxon>Pseudomonadati</taxon>
        <taxon>Bacteroidota</taxon>
        <taxon>Chitinophagia</taxon>
        <taxon>Chitinophagales</taxon>
        <taxon>Chitinophagaceae</taxon>
        <taxon>Taibaiella</taxon>
    </lineage>
</organism>
<feature type="domain" description="Nudix hydrolase" evidence="1">
    <location>
        <begin position="1"/>
        <end position="138"/>
    </location>
</feature>
<dbReference type="PANTHER" id="PTHR43736:SF1">
    <property type="entry name" value="DIHYDRONEOPTERIN TRIPHOSPHATE DIPHOSPHATASE"/>
    <property type="match status" value="1"/>
</dbReference>
<reference evidence="2 3" key="1">
    <citation type="submission" date="2018-06" db="EMBL/GenBank/DDBJ databases">
        <title>Mucibacter soli gen. nov., sp. nov., a new member of the family Chitinophagaceae producing mucin.</title>
        <authorList>
            <person name="Kim M.-K."/>
            <person name="Park S."/>
            <person name="Kim T.-S."/>
            <person name="Joung Y."/>
            <person name="Han J.-H."/>
            <person name="Kim S.B."/>
        </authorList>
    </citation>
    <scope>NUCLEOTIDE SEQUENCE [LARGE SCALE GENOMIC DNA]</scope>
    <source>
        <strain evidence="2 3">R1-15</strain>
    </source>
</reference>
<dbReference type="RefSeq" id="WP_110998069.1">
    <property type="nucleotide sequence ID" value="NZ_QKTW01000009.1"/>
</dbReference>
<dbReference type="PROSITE" id="PS51462">
    <property type="entry name" value="NUDIX"/>
    <property type="match status" value="1"/>
</dbReference>
<protein>
    <submittedName>
        <fullName evidence="2">NUDIX hydrolase</fullName>
    </submittedName>
</protein>
<dbReference type="OrthoDB" id="9810648at2"/>
<dbReference type="Proteomes" id="UP000248745">
    <property type="component" value="Unassembled WGS sequence"/>
</dbReference>
<dbReference type="EMBL" id="QKTW01000009">
    <property type="protein sequence ID" value="PZF73971.1"/>
    <property type="molecule type" value="Genomic_DNA"/>
</dbReference>
<proteinExistence type="predicted"/>
<dbReference type="GO" id="GO:0016787">
    <property type="term" value="F:hydrolase activity"/>
    <property type="evidence" value="ECO:0007669"/>
    <property type="project" value="UniProtKB-KW"/>
</dbReference>
<evidence type="ECO:0000259" key="1">
    <source>
        <dbReference type="PROSITE" id="PS51462"/>
    </source>
</evidence>
<dbReference type="SUPFAM" id="SSF55811">
    <property type="entry name" value="Nudix"/>
    <property type="match status" value="1"/>
</dbReference>
<name>A0A2W2AFA0_9BACT</name>
<gene>
    <name evidence="2" type="ORF">DN068_06435</name>
</gene>
<evidence type="ECO:0000313" key="3">
    <source>
        <dbReference type="Proteomes" id="UP000248745"/>
    </source>
</evidence>
<keyword evidence="2" id="KW-0378">Hydrolase</keyword>
<keyword evidence="3" id="KW-1185">Reference proteome</keyword>
<dbReference type="InterPro" id="IPR015797">
    <property type="entry name" value="NUDIX_hydrolase-like_dom_sf"/>
</dbReference>